<evidence type="ECO:0000313" key="5">
    <source>
        <dbReference type="Proteomes" id="UP000256779"/>
    </source>
</evidence>
<protein>
    <submittedName>
        <fullName evidence="4">Multidrug resistance efflux pump</fullName>
    </submittedName>
</protein>
<comment type="caution">
    <text evidence="4">The sequence shown here is derived from an EMBL/GenBank/DDBJ whole genome shotgun (WGS) entry which is preliminary data.</text>
</comment>
<feature type="coiled-coil region" evidence="1">
    <location>
        <begin position="142"/>
        <end position="169"/>
    </location>
</feature>
<evidence type="ECO:0000256" key="1">
    <source>
        <dbReference type="SAM" id="Coils"/>
    </source>
</evidence>
<feature type="transmembrane region" description="Helical" evidence="2">
    <location>
        <begin position="28"/>
        <end position="47"/>
    </location>
</feature>
<keyword evidence="1" id="KW-0175">Coiled coil</keyword>
<dbReference type="PANTHER" id="PTHR30386:SF28">
    <property type="entry name" value="EXPORTED PROTEIN"/>
    <property type="match status" value="1"/>
</dbReference>
<keyword evidence="2" id="KW-1133">Transmembrane helix</keyword>
<accession>A0A3D9KXZ0</accession>
<evidence type="ECO:0000313" key="4">
    <source>
        <dbReference type="EMBL" id="RED92069.1"/>
    </source>
</evidence>
<feature type="coiled-coil region" evidence="1">
    <location>
        <begin position="202"/>
        <end position="229"/>
    </location>
</feature>
<proteinExistence type="predicted"/>
<organism evidence="4 5">
    <name type="scientific">Marinoscillum furvescens DSM 4134</name>
    <dbReference type="NCBI Taxonomy" id="1122208"/>
    <lineage>
        <taxon>Bacteria</taxon>
        <taxon>Pseudomonadati</taxon>
        <taxon>Bacteroidota</taxon>
        <taxon>Cytophagia</taxon>
        <taxon>Cytophagales</taxon>
        <taxon>Reichenbachiellaceae</taxon>
        <taxon>Marinoscillum</taxon>
    </lineage>
</organism>
<dbReference type="InterPro" id="IPR058982">
    <property type="entry name" value="Beta-barrel_AprE"/>
</dbReference>
<dbReference type="InterPro" id="IPR050739">
    <property type="entry name" value="MFP"/>
</dbReference>
<dbReference type="OrthoDB" id="594147at2"/>
<evidence type="ECO:0000256" key="2">
    <source>
        <dbReference type="SAM" id="Phobius"/>
    </source>
</evidence>
<keyword evidence="2" id="KW-0812">Transmembrane</keyword>
<dbReference type="Gene3D" id="2.40.30.170">
    <property type="match status" value="1"/>
</dbReference>
<dbReference type="Proteomes" id="UP000256779">
    <property type="component" value="Unassembled WGS sequence"/>
</dbReference>
<dbReference type="Pfam" id="PF26002">
    <property type="entry name" value="Beta-barrel_AprE"/>
    <property type="match status" value="1"/>
</dbReference>
<keyword evidence="2" id="KW-0472">Membrane</keyword>
<keyword evidence="5" id="KW-1185">Reference proteome</keyword>
<sequence>MKNRLFPEGFIGLSIESYTFRIKPRSKAIYLTLLTFLLVSMILLPFVKIEVSRSVRGQVSSSEDRHFISSPVSARVTYSHLKEDQQVFEGDTLLRFDHEVLKIELFQQNSDAKELGLFLTDLEGLLNDSSVNLKTDRFKSELLEFTSSLKKLEITRNNLRKQFIRQQKLFDAEVISELQYEEAKLPFDQINAEIAILKESQRSKWEMALLELERRLSSVKNRINQLKEEIDNRCVIAPASGSLQNVLVVKEGQFLHSGTKLAEVSPGDSLVISCLVAPWDIGLLRVNQSATFRVDAFNYNEWGMLEGQIKQISSDVYMQDGHPFFLVKCSLVKDFLSLGNGFEGKLKKGMTVQANFIVAERSLYRLLYDHVDNWVNPMNRPNNIASKSPK</sequence>
<reference evidence="4 5" key="1">
    <citation type="submission" date="2018-07" db="EMBL/GenBank/DDBJ databases">
        <title>Genomic Encyclopedia of Type Strains, Phase IV (KMG-IV): sequencing the most valuable type-strain genomes for metagenomic binning, comparative biology and taxonomic classification.</title>
        <authorList>
            <person name="Goeker M."/>
        </authorList>
    </citation>
    <scope>NUCLEOTIDE SEQUENCE [LARGE SCALE GENOMIC DNA]</scope>
    <source>
        <strain evidence="4 5">DSM 4134</strain>
    </source>
</reference>
<feature type="domain" description="AprE-like beta-barrel" evidence="3">
    <location>
        <begin position="270"/>
        <end position="356"/>
    </location>
</feature>
<evidence type="ECO:0000259" key="3">
    <source>
        <dbReference type="Pfam" id="PF26002"/>
    </source>
</evidence>
<name>A0A3D9KXZ0_MARFU</name>
<dbReference type="EMBL" id="QREG01000033">
    <property type="protein sequence ID" value="RED92069.1"/>
    <property type="molecule type" value="Genomic_DNA"/>
</dbReference>
<dbReference type="RefSeq" id="WP_115870363.1">
    <property type="nucleotide sequence ID" value="NZ_QREG01000033.1"/>
</dbReference>
<gene>
    <name evidence="4" type="ORF">C7460_13338</name>
</gene>
<dbReference type="PANTHER" id="PTHR30386">
    <property type="entry name" value="MEMBRANE FUSION SUBUNIT OF EMRAB-TOLC MULTIDRUG EFFLUX PUMP"/>
    <property type="match status" value="1"/>
</dbReference>
<dbReference type="AlphaFoldDB" id="A0A3D9KXZ0"/>